<protein>
    <submittedName>
        <fullName evidence="2">CRP-like cAMP-binding protein</fullName>
    </submittedName>
</protein>
<evidence type="ECO:0000313" key="3">
    <source>
        <dbReference type="Proteomes" id="UP000293874"/>
    </source>
</evidence>
<dbReference type="InterPro" id="IPR014710">
    <property type="entry name" value="RmlC-like_jellyroll"/>
</dbReference>
<dbReference type="Pfam" id="PF00027">
    <property type="entry name" value="cNMP_binding"/>
    <property type="match status" value="1"/>
</dbReference>
<reference evidence="2 3" key="1">
    <citation type="submission" date="2019-02" db="EMBL/GenBank/DDBJ databases">
        <title>Genomic Encyclopedia of Type Strains, Phase IV (KMG-IV): sequencing the most valuable type-strain genomes for metagenomic binning, comparative biology and taxonomic classification.</title>
        <authorList>
            <person name="Goeker M."/>
        </authorList>
    </citation>
    <scope>NUCLEOTIDE SEQUENCE [LARGE SCALE GENOMIC DNA]</scope>
    <source>
        <strain evidence="2 3">DSM 18116</strain>
    </source>
</reference>
<dbReference type="PROSITE" id="PS50042">
    <property type="entry name" value="CNMP_BINDING_3"/>
    <property type="match status" value="1"/>
</dbReference>
<feature type="domain" description="Cyclic nucleotide-binding" evidence="1">
    <location>
        <begin position="24"/>
        <end position="127"/>
    </location>
</feature>
<gene>
    <name evidence="2" type="ORF">EV199_5799</name>
</gene>
<name>A0A4Q7MA39_9BACT</name>
<dbReference type="AlphaFoldDB" id="A0A4Q7MA39"/>
<dbReference type="EMBL" id="SGXA01000006">
    <property type="protein sequence ID" value="RZS65045.1"/>
    <property type="molecule type" value="Genomic_DNA"/>
</dbReference>
<sequence length="227" mass="25802">MPGFRREKHVRTVTLKNVLHKIQSVYPLSADAMHLFISHLEQVNLPKGHQLFKEGRTGSQLYLIERGIARAFSVRDNKELTFWFGLEGDVAMSYYSYIANKPGYETVELLEDSVLYSISLDNLQELFTTNIEIANWGRKLAEFELVRTEQTFMTQQSLPAAVRYQLLLEQNPQLIRRVQLGYIASYLGVTQVTLSRIRAGQTGSRYSSFIALLASFSEPAGASLTML</sequence>
<dbReference type="InterPro" id="IPR000595">
    <property type="entry name" value="cNMP-bd_dom"/>
</dbReference>
<dbReference type="CDD" id="cd00038">
    <property type="entry name" value="CAP_ED"/>
    <property type="match status" value="1"/>
</dbReference>
<dbReference type="InterPro" id="IPR018490">
    <property type="entry name" value="cNMP-bd_dom_sf"/>
</dbReference>
<evidence type="ECO:0000259" key="1">
    <source>
        <dbReference type="PROSITE" id="PS50042"/>
    </source>
</evidence>
<organism evidence="2 3">
    <name type="scientific">Pseudobacter ginsenosidimutans</name>
    <dbReference type="NCBI Taxonomy" id="661488"/>
    <lineage>
        <taxon>Bacteria</taxon>
        <taxon>Pseudomonadati</taxon>
        <taxon>Bacteroidota</taxon>
        <taxon>Chitinophagia</taxon>
        <taxon>Chitinophagales</taxon>
        <taxon>Chitinophagaceae</taxon>
        <taxon>Pseudobacter</taxon>
    </lineage>
</organism>
<dbReference type="SUPFAM" id="SSF51206">
    <property type="entry name" value="cAMP-binding domain-like"/>
    <property type="match status" value="1"/>
</dbReference>
<keyword evidence="3" id="KW-1185">Reference proteome</keyword>
<evidence type="ECO:0000313" key="2">
    <source>
        <dbReference type="EMBL" id="RZS65045.1"/>
    </source>
</evidence>
<dbReference type="OrthoDB" id="680421at2"/>
<comment type="caution">
    <text evidence="2">The sequence shown here is derived from an EMBL/GenBank/DDBJ whole genome shotgun (WGS) entry which is preliminary data.</text>
</comment>
<dbReference type="Gene3D" id="2.60.120.10">
    <property type="entry name" value="Jelly Rolls"/>
    <property type="match status" value="1"/>
</dbReference>
<accession>A0A4Q7MA39</accession>
<proteinExistence type="predicted"/>
<dbReference type="Proteomes" id="UP000293874">
    <property type="component" value="Unassembled WGS sequence"/>
</dbReference>